<dbReference type="AlphaFoldDB" id="A0A317XEF2"/>
<reference evidence="2 3" key="1">
    <citation type="submission" date="2016-12" db="EMBL/GenBank/DDBJ databases">
        <title>The genomes of Aspergillus section Nigri reveals drivers in fungal speciation.</title>
        <authorList>
            <consortium name="DOE Joint Genome Institute"/>
            <person name="Vesth T.C."/>
            <person name="Nybo J."/>
            <person name="Theobald S."/>
            <person name="Brandl J."/>
            <person name="Frisvad J.C."/>
            <person name="Nielsen K.F."/>
            <person name="Lyhne E.K."/>
            <person name="Kogle M.E."/>
            <person name="Kuo A."/>
            <person name="Riley R."/>
            <person name="Clum A."/>
            <person name="Nolan M."/>
            <person name="Lipzen A."/>
            <person name="Salamov A."/>
            <person name="Henrissat B."/>
            <person name="Wiebenga A."/>
            <person name="De Vries R.P."/>
            <person name="Grigoriev I.V."/>
            <person name="Mortensen U.H."/>
            <person name="Andersen M.R."/>
            <person name="Baker S.E."/>
        </authorList>
    </citation>
    <scope>NUCLEOTIDE SEQUENCE [LARGE SCALE GENOMIC DNA]</scope>
    <source>
        <strain evidence="2 3">CBS 115572</strain>
    </source>
</reference>
<protein>
    <recommendedName>
        <fullName evidence="1">CHAT domain-containing protein</fullName>
    </recommendedName>
</protein>
<comment type="caution">
    <text evidence="2">The sequence shown here is derived from an EMBL/GenBank/DDBJ whole genome shotgun (WGS) entry which is preliminary data.</text>
</comment>
<dbReference type="EMBL" id="MSFK01000001">
    <property type="protein sequence ID" value="PWY96571.1"/>
    <property type="molecule type" value="Genomic_DNA"/>
</dbReference>
<dbReference type="GeneID" id="37118288"/>
<sequence length="136" mass="14743">MVHFACHGYSDPTNPTDSHLLLQKRGESGMVPDQLKVSTLLDTNVVSRAWIAYLSACSTAEVKDQSLRNESLKITNGFLAAGFSHVVGSLWSADDEVCVDMAASFYEALVRRRASSADPNKAVAEAVRDATLQIRA</sequence>
<evidence type="ECO:0000313" key="2">
    <source>
        <dbReference type="EMBL" id="PWY96571.1"/>
    </source>
</evidence>
<proteinExistence type="predicted"/>
<dbReference type="InterPro" id="IPR024983">
    <property type="entry name" value="CHAT_dom"/>
</dbReference>
<organism evidence="2 3">
    <name type="scientific">Aspergillus sclerotioniger CBS 115572</name>
    <dbReference type="NCBI Taxonomy" id="1450535"/>
    <lineage>
        <taxon>Eukaryota</taxon>
        <taxon>Fungi</taxon>
        <taxon>Dikarya</taxon>
        <taxon>Ascomycota</taxon>
        <taxon>Pezizomycotina</taxon>
        <taxon>Eurotiomycetes</taxon>
        <taxon>Eurotiomycetidae</taxon>
        <taxon>Eurotiales</taxon>
        <taxon>Aspergillaceae</taxon>
        <taxon>Aspergillus</taxon>
        <taxon>Aspergillus subgen. Circumdati</taxon>
    </lineage>
</organism>
<dbReference type="OrthoDB" id="9991317at2759"/>
<dbReference type="RefSeq" id="XP_025473332.1">
    <property type="nucleotide sequence ID" value="XM_025616145.1"/>
</dbReference>
<dbReference type="Pfam" id="PF12770">
    <property type="entry name" value="CHAT"/>
    <property type="match status" value="1"/>
</dbReference>
<name>A0A317XEF2_9EURO</name>
<feature type="domain" description="CHAT" evidence="1">
    <location>
        <begin position="2"/>
        <end position="134"/>
    </location>
</feature>
<evidence type="ECO:0000313" key="3">
    <source>
        <dbReference type="Proteomes" id="UP000246702"/>
    </source>
</evidence>
<dbReference type="Proteomes" id="UP000246702">
    <property type="component" value="Unassembled WGS sequence"/>
</dbReference>
<gene>
    <name evidence="2" type="ORF">BO94DRAFT_592448</name>
</gene>
<dbReference type="STRING" id="1450535.A0A317XEF2"/>
<keyword evidence="3" id="KW-1185">Reference proteome</keyword>
<accession>A0A317XEF2</accession>
<evidence type="ECO:0000259" key="1">
    <source>
        <dbReference type="Pfam" id="PF12770"/>
    </source>
</evidence>